<evidence type="ECO:0000256" key="9">
    <source>
        <dbReference type="ARBA" id="ARBA00023136"/>
    </source>
</evidence>
<dbReference type="SUPFAM" id="SSF54523">
    <property type="entry name" value="Pili subunits"/>
    <property type="match status" value="1"/>
</dbReference>
<dbReference type="Gene3D" id="2.150.10.10">
    <property type="entry name" value="Serralysin-like metalloprotease, C-terminal"/>
    <property type="match status" value="2"/>
</dbReference>
<feature type="domain" description="Trimeric autotransporter adhesin YadA-like stalk" evidence="13">
    <location>
        <begin position="164"/>
        <end position="205"/>
    </location>
</feature>
<feature type="domain" description="Trimeric autotransporter adhesin YadA-like stalk" evidence="13">
    <location>
        <begin position="675"/>
        <end position="715"/>
    </location>
</feature>
<evidence type="ECO:0000256" key="2">
    <source>
        <dbReference type="ARBA" id="ARBA00004442"/>
    </source>
</evidence>
<keyword evidence="6" id="KW-0812">Transmembrane</keyword>
<feature type="domain" description="Trimeric autotransporter adhesin YadA-like C-terminal membrane anchor" evidence="12">
    <location>
        <begin position="924"/>
        <end position="985"/>
    </location>
</feature>
<evidence type="ECO:0000256" key="5">
    <source>
        <dbReference type="ARBA" id="ARBA00022452"/>
    </source>
</evidence>
<dbReference type="PANTHER" id="PTHR36975">
    <property type="match status" value="1"/>
</dbReference>
<dbReference type="InterPro" id="IPR053108">
    <property type="entry name" value="Chlamydial_TARP"/>
</dbReference>
<sequence length="985" mass="103574">MVAVYNIDIYKKYFPNAKWNPDNLSNLYLSETIVVGKDSSIANSSTDSRTTATGGTVVFGPNSVAYGFGNTAFGAGTYVSSGGTAVGVATIANNLSTSVGRSAVAENNGVAIGRAALASESAEGGVAIGVSSKATANNAVAIGRSSVASNVNEVSFGNDTIKRKLTNIDAGSADNDAVNFKQLSATNANVTKNTQDLIDANNALNTAKTNLTKQISDNKTDANNQITTVNNKITQINNGEIGIVKFNDANKFINVASDKLGKIVNFTGLDGDRKLTGIDKGTENNDAVNVSQLNETNALVAKNTTDIAGNKTAIDKNTTDIADNKTAIDKNTTDIADNKTAIDKNTTDIADNKTAIDKNTTDIADNKTSIDKNTTDIADNKTAIDKNTTDIADNKTAIDKNTSDITSNTAAIDKNTQDISKQGDALKDISTNLESGTLGLVQLSANGEEVILSDKAKNANAFNIGNKTLNGVLAGKLSADSTEAVNGSQLHATNQAVTANTTAIADNKTAIDKNTNDIKKNTADISKQGETLKDISSNLESGTLGLVQLSANGEEVILSEKAKDAKAFNIGNKTLNGVKAGKLSADSTEAVNGSQLYATNQTVKTNTDNIIKNTNAISQNTQDIVENKNAITTITKNIDSGSLGLVQLSADNQKIVLNSKADSARVFEFNNRTLSGVSAGRVAADSTEAVNGSQLHTTNQSVAKNTQKIQENSDKIAQHDTAIAQNTKDIQANTDKLTQHDKMLNQNSQDIKENTNRLNEHDKEIAQSKQDIKANTEKLAEHDSAISKNTSDIQKNTAALDKQGSEIARLSSEMGDAGALKMSRDGESINLSDKAKNVKSINFGDKQLSGIADAKNDSDAVNLAQMKRGNAETLKSANTYTDERVNQLGEFTENGLNRLNTKIDDLDKKVDKGFAANAALSGLFQPYGVGKMNLTAGVGGYKDESAVAVGMGYRINENVAIKGGVAASTGTGSSTMYNASVNFEW</sequence>
<keyword evidence="11" id="KW-0175">Coiled coil</keyword>
<feature type="domain" description="Trimeric autotransporter adhesin YadA-like stalk" evidence="13">
    <location>
        <begin position="471"/>
        <end position="511"/>
    </location>
</feature>
<feature type="coiled-coil region" evidence="11">
    <location>
        <begin position="744"/>
        <end position="778"/>
    </location>
</feature>
<keyword evidence="7" id="KW-0732">Signal</keyword>
<comment type="similarity">
    <text evidence="3">Belongs to the autotransporter-2 (AT-2) (TC 1.B.40) family.</text>
</comment>
<feature type="domain" description="Trimeric autotransporter adhesin YadA-like stalk" evidence="13">
    <location>
        <begin position="847"/>
        <end position="886"/>
    </location>
</feature>
<evidence type="ECO:0000256" key="10">
    <source>
        <dbReference type="ARBA" id="ARBA00023237"/>
    </source>
</evidence>
<dbReference type="SUPFAM" id="SSF101967">
    <property type="entry name" value="Adhesin YadA, collagen-binding domain"/>
    <property type="match status" value="2"/>
</dbReference>
<proteinExistence type="inferred from homology"/>
<evidence type="ECO:0000259" key="13">
    <source>
        <dbReference type="Pfam" id="PF05662"/>
    </source>
</evidence>
<evidence type="ECO:0000256" key="11">
    <source>
        <dbReference type="SAM" id="Coils"/>
    </source>
</evidence>
<dbReference type="Gene3D" id="1.20.5.340">
    <property type="match status" value="1"/>
</dbReference>
<evidence type="ECO:0000256" key="7">
    <source>
        <dbReference type="ARBA" id="ARBA00022729"/>
    </source>
</evidence>
<evidence type="ECO:0000256" key="3">
    <source>
        <dbReference type="ARBA" id="ARBA00005848"/>
    </source>
</evidence>
<dbReference type="InterPro" id="IPR005594">
    <property type="entry name" value="YadA_C"/>
</dbReference>
<keyword evidence="10" id="KW-0998">Cell outer membrane</keyword>
<protein>
    <submittedName>
        <fullName evidence="14">YadA-like family protein</fullName>
    </submittedName>
</protein>
<comment type="subcellular location">
    <subcellularLocation>
        <location evidence="2">Cell outer membrane</location>
    </subcellularLocation>
    <subcellularLocation>
        <location evidence="1">Cell surface</location>
    </subcellularLocation>
</comment>
<dbReference type="Pfam" id="PF03895">
    <property type="entry name" value="YadA_anchor"/>
    <property type="match status" value="1"/>
</dbReference>
<dbReference type="Gene3D" id="1.20.5.170">
    <property type="match status" value="3"/>
</dbReference>
<keyword evidence="9" id="KW-0472">Membrane</keyword>
<evidence type="ECO:0000256" key="6">
    <source>
        <dbReference type="ARBA" id="ARBA00022692"/>
    </source>
</evidence>
<organism evidence="14 15">
    <name type="scientific">Providencia zhijiangensis</name>
    <dbReference type="NCBI Taxonomy" id="3053982"/>
    <lineage>
        <taxon>Bacteria</taxon>
        <taxon>Pseudomonadati</taxon>
        <taxon>Pseudomonadota</taxon>
        <taxon>Gammaproteobacteria</taxon>
        <taxon>Enterobacterales</taxon>
        <taxon>Morganellaceae</taxon>
        <taxon>Providencia</taxon>
    </lineage>
</organism>
<accession>A0ABZ0N0F4</accession>
<dbReference type="RefSeq" id="WP_286269567.1">
    <property type="nucleotide sequence ID" value="NZ_CP135990.1"/>
</dbReference>
<keyword evidence="15" id="KW-1185">Reference proteome</keyword>
<evidence type="ECO:0000259" key="12">
    <source>
        <dbReference type="Pfam" id="PF03895"/>
    </source>
</evidence>
<dbReference type="PANTHER" id="PTHR36975:SF5">
    <property type="entry name" value="TRANSLOCATED ACTIN-RECRUITING PHOSPHOPROTEIN"/>
    <property type="match status" value="1"/>
</dbReference>
<dbReference type="Proteomes" id="UP001302443">
    <property type="component" value="Chromosome"/>
</dbReference>
<dbReference type="Gene3D" id="3.30.1300.30">
    <property type="entry name" value="GSPII I/J protein-like"/>
    <property type="match status" value="1"/>
</dbReference>
<evidence type="ECO:0000256" key="4">
    <source>
        <dbReference type="ARBA" id="ARBA00022448"/>
    </source>
</evidence>
<feature type="domain" description="Trimeric autotransporter adhesin YadA-like stalk" evidence="13">
    <location>
        <begin position="274"/>
        <end position="314"/>
    </location>
</feature>
<dbReference type="InterPro" id="IPR045584">
    <property type="entry name" value="Pilin-like"/>
</dbReference>
<keyword evidence="5" id="KW-1134">Transmembrane beta strand</keyword>
<dbReference type="EMBL" id="CP135990">
    <property type="protein sequence ID" value="WPA91853.1"/>
    <property type="molecule type" value="Genomic_DNA"/>
</dbReference>
<evidence type="ECO:0000313" key="15">
    <source>
        <dbReference type="Proteomes" id="UP001302443"/>
    </source>
</evidence>
<dbReference type="InterPro" id="IPR011049">
    <property type="entry name" value="Serralysin-like_metalloprot_C"/>
</dbReference>
<evidence type="ECO:0000256" key="8">
    <source>
        <dbReference type="ARBA" id="ARBA00022927"/>
    </source>
</evidence>
<name>A0ABZ0N0F4_9GAMM</name>
<evidence type="ECO:0000313" key="14">
    <source>
        <dbReference type="EMBL" id="WPA91853.1"/>
    </source>
</evidence>
<gene>
    <name evidence="14" type="ORF">QS795_015460</name>
</gene>
<dbReference type="Pfam" id="PF05662">
    <property type="entry name" value="YadA_stalk"/>
    <property type="match status" value="6"/>
</dbReference>
<dbReference type="InterPro" id="IPR008635">
    <property type="entry name" value="Coiled_stalk_dom"/>
</dbReference>
<keyword evidence="8" id="KW-0653">Protein transport</keyword>
<reference evidence="14 15" key="1">
    <citation type="submission" date="2023-09" db="EMBL/GenBank/DDBJ databases">
        <title>Genomic Revisitation and Reclassification of the Genus Providencia.</title>
        <authorList>
            <person name="Dong X."/>
        </authorList>
    </citation>
    <scope>NUCLEOTIDE SEQUENCE [LARGE SCALE GENOMIC DNA]</scope>
    <source>
        <strain evidence="14 15">D4759</strain>
    </source>
</reference>
<keyword evidence="4" id="KW-0813">Transport</keyword>
<feature type="domain" description="Trimeric autotransporter adhesin YadA-like stalk" evidence="13">
    <location>
        <begin position="577"/>
        <end position="617"/>
    </location>
</feature>
<evidence type="ECO:0000256" key="1">
    <source>
        <dbReference type="ARBA" id="ARBA00004241"/>
    </source>
</evidence>